<evidence type="ECO:0008006" key="5">
    <source>
        <dbReference type="Google" id="ProtNLM"/>
    </source>
</evidence>
<accession>A0ABT7JEM3</accession>
<feature type="region of interest" description="Disordered" evidence="1">
    <location>
        <begin position="1"/>
        <end position="24"/>
    </location>
</feature>
<comment type="caution">
    <text evidence="3">The sequence shown here is derived from an EMBL/GenBank/DDBJ whole genome shotgun (WGS) entry which is preliminary data.</text>
</comment>
<keyword evidence="2" id="KW-1133">Transmembrane helix</keyword>
<name>A0ABT7JEM3_9DEIO</name>
<dbReference type="Proteomes" id="UP001302059">
    <property type="component" value="Unassembled WGS sequence"/>
</dbReference>
<dbReference type="EMBL" id="JASNGB010000008">
    <property type="protein sequence ID" value="MDL2342935.1"/>
    <property type="molecule type" value="Genomic_DNA"/>
</dbReference>
<organism evidence="3 4">
    <name type="scientific">Deinococcus rhizophilus</name>
    <dbReference type="NCBI Taxonomy" id="3049544"/>
    <lineage>
        <taxon>Bacteria</taxon>
        <taxon>Thermotogati</taxon>
        <taxon>Deinococcota</taxon>
        <taxon>Deinococci</taxon>
        <taxon>Deinococcales</taxon>
        <taxon>Deinococcaceae</taxon>
        <taxon>Deinococcus</taxon>
    </lineage>
</organism>
<keyword evidence="4" id="KW-1185">Reference proteome</keyword>
<sequence length="58" mass="6399">MTKPPVRPHQPPRAQDAAHDPHSRPGVVPIGTLMVIAVLMLTLIWLWMLVLGIQQGRG</sequence>
<proteinExistence type="predicted"/>
<keyword evidence="2" id="KW-0472">Membrane</keyword>
<gene>
    <name evidence="3" type="ORF">QOL99_02100</name>
</gene>
<evidence type="ECO:0000313" key="4">
    <source>
        <dbReference type="Proteomes" id="UP001302059"/>
    </source>
</evidence>
<keyword evidence="2" id="KW-0812">Transmembrane</keyword>
<protein>
    <recommendedName>
        <fullName evidence="5">Cytochrome c oxidase subunit 2A</fullName>
    </recommendedName>
</protein>
<evidence type="ECO:0000313" key="3">
    <source>
        <dbReference type="EMBL" id="MDL2342935.1"/>
    </source>
</evidence>
<feature type="transmembrane region" description="Helical" evidence="2">
    <location>
        <begin position="30"/>
        <end position="53"/>
    </location>
</feature>
<reference evidence="3 4" key="1">
    <citation type="submission" date="2023-05" db="EMBL/GenBank/DDBJ databases">
        <authorList>
            <person name="Gao F."/>
        </authorList>
    </citation>
    <scope>NUCLEOTIDE SEQUENCE [LARGE SCALE GENOMIC DNA]</scope>
    <source>
        <strain evidence="3 4">MIMF12</strain>
    </source>
</reference>
<dbReference type="RefSeq" id="WP_285520964.1">
    <property type="nucleotide sequence ID" value="NZ_JASNGB010000008.1"/>
</dbReference>
<evidence type="ECO:0000256" key="2">
    <source>
        <dbReference type="SAM" id="Phobius"/>
    </source>
</evidence>
<evidence type="ECO:0000256" key="1">
    <source>
        <dbReference type="SAM" id="MobiDB-lite"/>
    </source>
</evidence>
<feature type="compositionally biased region" description="Pro residues" evidence="1">
    <location>
        <begin position="1"/>
        <end position="11"/>
    </location>
</feature>